<dbReference type="RefSeq" id="XP_005099125.2">
    <property type="nucleotide sequence ID" value="XM_005099068.3"/>
</dbReference>
<organism evidence="3 4">
    <name type="scientific">Aplysia californica</name>
    <name type="common">California sea hare</name>
    <dbReference type="NCBI Taxonomy" id="6500"/>
    <lineage>
        <taxon>Eukaryota</taxon>
        <taxon>Metazoa</taxon>
        <taxon>Spiralia</taxon>
        <taxon>Lophotrochozoa</taxon>
        <taxon>Mollusca</taxon>
        <taxon>Gastropoda</taxon>
        <taxon>Heterobranchia</taxon>
        <taxon>Euthyneura</taxon>
        <taxon>Tectipleura</taxon>
        <taxon>Aplysiida</taxon>
        <taxon>Aplysioidea</taxon>
        <taxon>Aplysiidae</taxon>
        <taxon>Aplysia</taxon>
    </lineage>
</organism>
<reference evidence="4" key="1">
    <citation type="submission" date="2025-08" db="UniProtKB">
        <authorList>
            <consortium name="RefSeq"/>
        </authorList>
    </citation>
    <scope>IDENTIFICATION</scope>
</reference>
<feature type="region of interest" description="Disordered" evidence="1">
    <location>
        <begin position="215"/>
        <end position="238"/>
    </location>
</feature>
<evidence type="ECO:0000313" key="4">
    <source>
        <dbReference type="RefSeq" id="XP_005099125.2"/>
    </source>
</evidence>
<feature type="chain" id="PRO_5047275693" evidence="2">
    <location>
        <begin position="25"/>
        <end position="238"/>
    </location>
</feature>
<dbReference type="GeneID" id="101845924"/>
<feature type="compositionally biased region" description="Polar residues" evidence="1">
    <location>
        <begin position="229"/>
        <end position="238"/>
    </location>
</feature>
<evidence type="ECO:0000256" key="1">
    <source>
        <dbReference type="SAM" id="MobiDB-lite"/>
    </source>
</evidence>
<evidence type="ECO:0000256" key="2">
    <source>
        <dbReference type="SAM" id="SignalP"/>
    </source>
</evidence>
<gene>
    <name evidence="4" type="primary">LOC101845924</name>
</gene>
<feature type="signal peptide" evidence="2">
    <location>
        <begin position="1"/>
        <end position="24"/>
    </location>
</feature>
<accession>A0ABM0JQF7</accession>
<dbReference type="Proteomes" id="UP000694888">
    <property type="component" value="Unplaced"/>
</dbReference>
<evidence type="ECO:0000313" key="3">
    <source>
        <dbReference type="Proteomes" id="UP000694888"/>
    </source>
</evidence>
<keyword evidence="3" id="KW-1185">Reference proteome</keyword>
<name>A0ABM0JQF7_APLCA</name>
<sequence length="238" mass="26830">MTTFVCVFSVAALLALINLDPVSTLDVPRACSRLLRCVSFDAPAVTSLASVTETQLLNQTCRRIPAAKRCVRKRQRRCPDQAVLDDANTQLQSMHYWCSREGREVLEEASQSVCAHRERRMRRLGSHLHNCHSIYDIQVEILELRSRSSGRDTLADCGLLAELRECMLRSTGRLCGSAFRSVIDISWRISYAQMQDRLRCPTIDEAEYGISGSLPNLPGSAGTGRPWRYTTSRRVNRP</sequence>
<keyword evidence="2" id="KW-0732">Signal</keyword>
<protein>
    <submittedName>
        <fullName evidence="4">Uncharacterized protein LOC101845924</fullName>
    </submittedName>
</protein>
<proteinExistence type="predicted"/>